<dbReference type="Proteomes" id="UP000476310">
    <property type="component" value="Unassembled WGS sequence"/>
</dbReference>
<sequence length="97" mass="10084">MRRGAHRPPEGGVRRALATAQAEPTPAEAPAETVLLSFAERASVLEYRITSGELQADEEVVRLLADLRKAVGARPGSAVDSSPAAPGAPLREGDVTA</sequence>
<dbReference type="EMBL" id="JAAIKT010000010">
    <property type="protein sequence ID" value="NEW71030.1"/>
    <property type="molecule type" value="Genomic_DNA"/>
</dbReference>
<dbReference type="AlphaFoldDB" id="A0A6G4ACT5"/>
<protein>
    <submittedName>
        <fullName evidence="2">Uncharacterized protein</fullName>
    </submittedName>
</protein>
<name>A0A6G4ACT5_9ACTN</name>
<feature type="compositionally biased region" description="Low complexity" evidence="1">
    <location>
        <begin position="16"/>
        <end position="31"/>
    </location>
</feature>
<organism evidence="2 3">
    <name type="scientific">Streptomyces rhizosphaericus</name>
    <dbReference type="NCBI Taxonomy" id="114699"/>
    <lineage>
        <taxon>Bacteria</taxon>
        <taxon>Bacillati</taxon>
        <taxon>Actinomycetota</taxon>
        <taxon>Actinomycetes</taxon>
        <taxon>Kitasatosporales</taxon>
        <taxon>Streptomycetaceae</taxon>
        <taxon>Streptomyces</taxon>
        <taxon>Streptomyces violaceusniger group</taxon>
    </lineage>
</organism>
<evidence type="ECO:0000313" key="2">
    <source>
        <dbReference type="EMBL" id="NEW71030.1"/>
    </source>
</evidence>
<accession>A0A6G4ACT5</accession>
<feature type="region of interest" description="Disordered" evidence="1">
    <location>
        <begin position="72"/>
        <end position="97"/>
    </location>
</feature>
<gene>
    <name evidence="2" type="ORF">G4H13_11605</name>
</gene>
<evidence type="ECO:0000256" key="1">
    <source>
        <dbReference type="SAM" id="MobiDB-lite"/>
    </source>
</evidence>
<feature type="region of interest" description="Disordered" evidence="1">
    <location>
        <begin position="1"/>
        <end position="31"/>
    </location>
</feature>
<keyword evidence="3" id="KW-1185">Reference proteome</keyword>
<dbReference type="RefSeq" id="WP_164426377.1">
    <property type="nucleotide sequence ID" value="NZ_JAAIKT010000010.1"/>
</dbReference>
<evidence type="ECO:0000313" key="3">
    <source>
        <dbReference type="Proteomes" id="UP000476310"/>
    </source>
</evidence>
<reference evidence="2" key="1">
    <citation type="submission" date="2020-02" db="EMBL/GenBank/DDBJ databases">
        <title>A new Streptomyces sp. for controlling soil-borne diseases.</title>
        <authorList>
            <person name="Li X."/>
            <person name="Tian Y."/>
            <person name="Gao K."/>
        </authorList>
    </citation>
    <scope>NUCLEOTIDE SEQUENCE [LARGE SCALE GENOMIC DNA]</scope>
    <source>
        <strain evidence="2">0250</strain>
    </source>
</reference>
<proteinExistence type="predicted"/>
<comment type="caution">
    <text evidence="2">The sequence shown here is derived from an EMBL/GenBank/DDBJ whole genome shotgun (WGS) entry which is preliminary data.</text>
</comment>